<evidence type="ECO:0000313" key="2">
    <source>
        <dbReference type="Proteomes" id="UP001241758"/>
    </source>
</evidence>
<dbReference type="EMBL" id="JASCTH010000025">
    <property type="protein sequence ID" value="MDI6103337.1"/>
    <property type="molecule type" value="Genomic_DNA"/>
</dbReference>
<protein>
    <submittedName>
        <fullName evidence="1">HEXXH motif domain-containing protein</fullName>
    </submittedName>
</protein>
<dbReference type="Proteomes" id="UP001241758">
    <property type="component" value="Unassembled WGS sequence"/>
</dbReference>
<dbReference type="RefSeq" id="WP_282764365.1">
    <property type="nucleotide sequence ID" value="NZ_JASCTH010000025.1"/>
</dbReference>
<comment type="caution">
    <text evidence="1">The sequence shown here is derived from an EMBL/GenBank/DDBJ whole genome shotgun (WGS) entry which is preliminary data.</text>
</comment>
<dbReference type="InterPro" id="IPR026337">
    <property type="entry name" value="AKG_HExxH"/>
</dbReference>
<keyword evidence="2" id="KW-1185">Reference proteome</keyword>
<accession>A0ABT6WUA9</accession>
<evidence type="ECO:0000313" key="1">
    <source>
        <dbReference type="EMBL" id="MDI6103337.1"/>
    </source>
</evidence>
<organism evidence="1 2">
    <name type="scientific">Actinoplanes sandaracinus</name>
    <dbReference type="NCBI Taxonomy" id="3045177"/>
    <lineage>
        <taxon>Bacteria</taxon>
        <taxon>Bacillati</taxon>
        <taxon>Actinomycetota</taxon>
        <taxon>Actinomycetes</taxon>
        <taxon>Micromonosporales</taxon>
        <taxon>Micromonosporaceae</taxon>
        <taxon>Actinoplanes</taxon>
    </lineage>
</organism>
<reference evidence="1 2" key="1">
    <citation type="submission" date="2023-05" db="EMBL/GenBank/DDBJ databases">
        <title>Actinoplanes sp. NEAU-A12 genome sequencing.</title>
        <authorList>
            <person name="Wang Z.-S."/>
        </authorList>
    </citation>
    <scope>NUCLEOTIDE SEQUENCE [LARGE SCALE GENOMIC DNA]</scope>
    <source>
        <strain evidence="1 2">NEAU-A12</strain>
    </source>
</reference>
<proteinExistence type="predicted"/>
<sequence length="608" mass="65844">MIHGVRDGQVFSKHHIPADQLAELCSGGGGGATIRTLWTAQRSRRLLLLDTLRRTLDDPADMGPLPSAATAWAAWAAADEAAPEAVAALLLHPQVGSWGAYMLRRKRGRASSGEEPWVDAGALHAIALIAMARAKISWRTSVPVRDGKVMLPTLGMADLGDRRGASVAQAWCTFGEISLRLGDRTVLVPADPSAEADGWWPLRRLHVGGDPALSVYLDDIDPFRELADPVPPDRLDAAALARWQTLLEGAWAVLCRNQPENARAFAAGVVSIVPLPPDEFGTTRSASTGEAFASMMISPPVDEIDLAVSLVHEFQHIKLGGLLHLLPLISEEGEAVHHAPWREDPRPLGGLIQGVYAFFGISDFWRVYRYGVDGLYRRIADFEFAYAREQVREVLSTLRAAEGLTAVGRQLVAGLSDRVHSWRDELVEPVATESASIVCASHRAEWRLRHVHPDADQVRSLAAAWQADENADRGPLSAAVVPASATVRWSLVWQQLARDHLVGRTGRSADAASDLALLSGDREAAGEGYRHAIATAPGDPHAWAGLSLAITEEPLRSRPEWVHAVCAALRDERIEADPVAVSRRLSVLVPSLAAPVGTEDAFDLDEVR</sequence>
<dbReference type="NCBIfam" id="TIGR04267">
    <property type="entry name" value="mod_HExxH"/>
    <property type="match status" value="1"/>
</dbReference>
<gene>
    <name evidence="1" type="ORF">QLQ12_32485</name>
</gene>
<name>A0ABT6WUA9_9ACTN</name>